<dbReference type="Pfam" id="PF10070">
    <property type="entry name" value="DabA"/>
    <property type="match status" value="1"/>
</dbReference>
<protein>
    <recommendedName>
        <fullName evidence="6">Probable inorganic carbon transporter subunit DabA</fullName>
    </recommendedName>
</protein>
<evidence type="ECO:0000256" key="3">
    <source>
        <dbReference type="ARBA" id="ARBA00022723"/>
    </source>
</evidence>
<evidence type="ECO:0000256" key="1">
    <source>
        <dbReference type="ARBA" id="ARBA00022448"/>
    </source>
</evidence>
<keyword evidence="3 6" id="KW-0479">Metal-binding</keyword>
<keyword evidence="1 6" id="KW-0813">Transport</keyword>
<comment type="subunit">
    <text evidence="6">Forms a complex with DabB.</text>
</comment>
<comment type="cofactor">
    <cofactor evidence="6">
        <name>Zn(2+)</name>
        <dbReference type="ChEBI" id="CHEBI:29105"/>
    </cofactor>
</comment>
<proteinExistence type="inferred from homology"/>
<evidence type="ECO:0000256" key="2">
    <source>
        <dbReference type="ARBA" id="ARBA00022475"/>
    </source>
</evidence>
<comment type="similarity">
    <text evidence="6">Belongs to the inorganic carbon transporter (TC 9.A.2) DabA family.</text>
</comment>
<sequence length="794" mass="83495">MSFLETHFTARTLAHFAAAEDAIAALPPAFPLAATVAVNPFLGQAGESRAHAAARLERVAGVRTTQDRSALAAAIADGRISAGDVDAAAAAAGLAAADLHEGALREAPAPEAGPTLADLAAEATGVDWPGLIEDRIGLWAGAHFDRGQALWPAPGGRPYASWRSFARRDLTVGIAGLSGFAERVAGLPDDVRAGFGWACETLDLTPEASELYFHRLLMTLGGWAQIARAEGWLAERDGGRDTITFELLTIRLIWEAALLDRFGESLGAPWAAARDGWEQPVAPSADHLIDTALQEAADRAAERRLAELLAAEAPAPAEARPASQAAFCIDVRSEIFRRALESTGDDIRTIGFAGFFGLAAGHREMASDLLEARAPVLLQTGVESTTSADADADRALRLKKRAVRAWNRFKMATVSAFAFVEAAGPIYVGKLLKDTQAKAKSPALMPAPKADMPLSARIVAAATILRAMSLTGGFARVVLVAGHGSTVTNAPHASALQCGACGGHAGDVNARLLAGLLNDAEVRAGLAAEEGIEIPADTLFVAGLHDTVSDEVTLFEDSPSPDHKDDLARLKQVLKQAAKLARGERALTLPRAAGQASLPARGGDWSELRPEWGLAGCSAFIAAPRERTAGRHLGGRAFLHSYDWRADEARGFPVLELILTAPVVVASWISLQYHGSSVAPAAFGGGNKLIHNVVGGVGVVEGNGGILRPGLPFQSVHDGERLRHEPLRLSVVVEAPAAAISAILDRHPGVRALFDNGWLSLHVMDDSGRLAARYDRAGWQRRGMGAMQPESAAA</sequence>
<evidence type="ECO:0000313" key="8">
    <source>
        <dbReference type="Proteomes" id="UP000268016"/>
    </source>
</evidence>
<keyword evidence="4 6" id="KW-0862">Zinc</keyword>
<evidence type="ECO:0000313" key="7">
    <source>
        <dbReference type="EMBL" id="ROU03721.1"/>
    </source>
</evidence>
<feature type="binding site" evidence="6">
    <location>
        <position position="328"/>
    </location>
    <ligand>
        <name>Zn(2+)</name>
        <dbReference type="ChEBI" id="CHEBI:29105"/>
    </ligand>
</feature>
<accession>A0A3N2R8K7</accession>
<reference evidence="7 8" key="1">
    <citation type="submission" date="2018-10" db="EMBL/GenBank/DDBJ databases">
        <title>Histidinibacterium lentulum gen. nov., sp. nov., a marine bacterium from the culture broth of Picochlorum sp. 122.</title>
        <authorList>
            <person name="Wang G."/>
        </authorList>
    </citation>
    <scope>NUCLEOTIDE SEQUENCE [LARGE SCALE GENOMIC DNA]</scope>
    <source>
        <strain evidence="7 8">B17</strain>
    </source>
</reference>
<keyword evidence="5 6" id="KW-0472">Membrane</keyword>
<dbReference type="GO" id="GO:0008270">
    <property type="term" value="F:zinc ion binding"/>
    <property type="evidence" value="ECO:0007669"/>
    <property type="project" value="UniProtKB-UniRule"/>
</dbReference>
<dbReference type="GO" id="GO:0005886">
    <property type="term" value="C:plasma membrane"/>
    <property type="evidence" value="ECO:0007669"/>
    <property type="project" value="UniProtKB-SubCell"/>
</dbReference>
<evidence type="ECO:0000256" key="6">
    <source>
        <dbReference type="HAMAP-Rule" id="MF_01871"/>
    </source>
</evidence>
<feature type="binding site" evidence="6">
    <location>
        <position position="498"/>
    </location>
    <ligand>
        <name>Zn(2+)</name>
        <dbReference type="ChEBI" id="CHEBI:29105"/>
    </ligand>
</feature>
<organism evidence="7 8">
    <name type="scientific">Histidinibacterium lentulum</name>
    <dbReference type="NCBI Taxonomy" id="2480588"/>
    <lineage>
        <taxon>Bacteria</taxon>
        <taxon>Pseudomonadati</taxon>
        <taxon>Pseudomonadota</taxon>
        <taxon>Alphaproteobacteria</taxon>
        <taxon>Rhodobacterales</taxon>
        <taxon>Paracoccaceae</taxon>
        <taxon>Histidinibacterium</taxon>
    </lineage>
</organism>
<dbReference type="AlphaFoldDB" id="A0A3N2R8K7"/>
<comment type="function">
    <text evidence="6">Part of an energy-coupled inorganic carbon pump.</text>
</comment>
<keyword evidence="8" id="KW-1185">Reference proteome</keyword>
<keyword evidence="2 6" id="KW-1003">Cell membrane</keyword>
<dbReference type="InterPro" id="IPR018752">
    <property type="entry name" value="DabA"/>
</dbReference>
<dbReference type="OrthoDB" id="9805101at2"/>
<comment type="caution">
    <text evidence="7">The sequence shown here is derived from an EMBL/GenBank/DDBJ whole genome shotgun (WGS) entry which is preliminary data.</text>
</comment>
<feature type="binding site" evidence="6">
    <location>
        <position position="330"/>
    </location>
    <ligand>
        <name>Zn(2+)</name>
        <dbReference type="ChEBI" id="CHEBI:29105"/>
    </ligand>
</feature>
<evidence type="ECO:0000256" key="5">
    <source>
        <dbReference type="ARBA" id="ARBA00023136"/>
    </source>
</evidence>
<comment type="subcellular location">
    <subcellularLocation>
        <location evidence="6">Cell membrane</location>
        <topology evidence="6">Peripheral membrane protein</topology>
    </subcellularLocation>
</comment>
<dbReference type="HAMAP" id="MF_01871">
    <property type="entry name" value="DabA"/>
    <property type="match status" value="1"/>
</dbReference>
<name>A0A3N2R8K7_9RHOB</name>
<feature type="binding site" evidence="6">
    <location>
        <position position="483"/>
    </location>
    <ligand>
        <name>Zn(2+)</name>
        <dbReference type="ChEBI" id="CHEBI:29105"/>
    </ligand>
</feature>
<dbReference type="PANTHER" id="PTHR38344">
    <property type="entry name" value="UPF0753 PROTEIN AQ_863"/>
    <property type="match status" value="1"/>
</dbReference>
<gene>
    <name evidence="6" type="primary">dabA</name>
    <name evidence="7" type="ORF">EAT49_05335</name>
</gene>
<evidence type="ECO:0000256" key="4">
    <source>
        <dbReference type="ARBA" id="ARBA00022833"/>
    </source>
</evidence>
<dbReference type="EMBL" id="RDRB01000002">
    <property type="protein sequence ID" value="ROU03721.1"/>
    <property type="molecule type" value="Genomic_DNA"/>
</dbReference>
<dbReference type="RefSeq" id="WP_123641254.1">
    <property type="nucleotide sequence ID" value="NZ_ML119082.1"/>
</dbReference>
<dbReference type="Proteomes" id="UP000268016">
    <property type="component" value="Unassembled WGS sequence"/>
</dbReference>
<dbReference type="PANTHER" id="PTHR38344:SF1">
    <property type="entry name" value="INORGANIC CARBON TRANSPORTER SUBUNIT DABA-RELATED"/>
    <property type="match status" value="1"/>
</dbReference>